<accession>A0A3M0GI32</accession>
<dbReference type="AlphaFoldDB" id="A0A3M0GI32"/>
<evidence type="ECO:0000259" key="2">
    <source>
        <dbReference type="SMART" id="SM00507"/>
    </source>
</evidence>
<feature type="domain" description="HNH nuclease" evidence="2">
    <location>
        <begin position="246"/>
        <end position="300"/>
    </location>
</feature>
<evidence type="ECO:0000256" key="1">
    <source>
        <dbReference type="SAM" id="MobiDB-lite"/>
    </source>
</evidence>
<dbReference type="EMBL" id="JAACBX020000001">
    <property type="protein sequence ID" value="MBM0243676.1"/>
    <property type="molecule type" value="Genomic_DNA"/>
</dbReference>
<sequence>MNALDRYLSALGRGMDIIAAAQGLSERDMVQRGASDVAARELVHLCDVYFGRCAFRAKQRAARSTTHPLDVLTLIEKFAVRASTQRDAWAIRSELCKFRGSASALRNRARALLRELNPPRTPKKGVRITRRPRGPWSLTITGESADVADMHAALDNQHPLESVKSIFFGGKSGARTTATTQVVITLDELDRIVDGDGEEITLQLTNGSRISGADLVTRVLTSHGYITLVHPVEGPVNLYRTSRFANAKQRLMAAALNPVCPWEKCNYPADECQIHHLESWQQGGNTNASNLATCCPYHNGVNDDDPQAPPRRGRLARIQGKVRWLPPWATTPGSQNGNDRPPS</sequence>
<dbReference type="GO" id="GO:0004519">
    <property type="term" value="F:endonuclease activity"/>
    <property type="evidence" value="ECO:0007669"/>
    <property type="project" value="UniProtKB-KW"/>
</dbReference>
<name>A0A3M0GI32_9CORY</name>
<evidence type="ECO:0000313" key="4">
    <source>
        <dbReference type="EMBL" id="RMB64350.1"/>
    </source>
</evidence>
<reference evidence="4 5" key="1">
    <citation type="submission" date="2018-10" db="EMBL/GenBank/DDBJ databases">
        <title>Corynebacterium macginleyi genome sequencing and assembly of the type strain and two clinical samples.</title>
        <authorList>
            <person name="Bernier A.-M."/>
            <person name="Bernard K."/>
        </authorList>
    </citation>
    <scope>NUCLEOTIDE SEQUENCE [LARGE SCALE GENOMIC DNA]</scope>
    <source>
        <strain evidence="4 5">NML 120205</strain>
    </source>
</reference>
<protein>
    <submittedName>
        <fullName evidence="4">HNH endonuclease</fullName>
    </submittedName>
</protein>
<dbReference type="EMBL" id="REGC01000001">
    <property type="protein sequence ID" value="RMB64350.1"/>
    <property type="molecule type" value="Genomic_DNA"/>
</dbReference>
<keyword evidence="4" id="KW-0540">Nuclease</keyword>
<feature type="compositionally biased region" description="Polar residues" evidence="1">
    <location>
        <begin position="331"/>
        <end position="343"/>
    </location>
</feature>
<keyword evidence="4" id="KW-0378">Hydrolase</keyword>
<evidence type="ECO:0000313" key="6">
    <source>
        <dbReference type="Proteomes" id="UP001518680"/>
    </source>
</evidence>
<evidence type="ECO:0000313" key="5">
    <source>
        <dbReference type="Proteomes" id="UP000270649"/>
    </source>
</evidence>
<feature type="region of interest" description="Disordered" evidence="1">
    <location>
        <begin position="324"/>
        <end position="343"/>
    </location>
</feature>
<gene>
    <name evidence="4" type="ORF">D9543_00770</name>
    <name evidence="3" type="ORF">GWO63_005190</name>
</gene>
<dbReference type="InterPro" id="IPR003615">
    <property type="entry name" value="HNH_nuc"/>
</dbReference>
<keyword evidence="6" id="KW-1185">Reference proteome</keyword>
<keyword evidence="4" id="KW-0255">Endonuclease</keyword>
<reference evidence="3 6" key="2">
    <citation type="submission" date="2021-01" db="EMBL/GenBank/DDBJ databases">
        <title>Complete genome sequences of Corynebacterium macginleyi strains isolated from infectious keratitis.</title>
        <authorList>
            <person name="Sagerfors S."/>
            <person name="Poehlein A."/>
            <person name="Soderquist B."/>
            <person name="Bruggemann H."/>
        </authorList>
    </citation>
    <scope>NUCLEOTIDE SEQUENCE [LARGE SCALE GENOMIC DNA]</scope>
    <source>
        <strain evidence="3 6">12T220</strain>
    </source>
</reference>
<evidence type="ECO:0000313" key="3">
    <source>
        <dbReference type="EMBL" id="MBM0243676.1"/>
    </source>
</evidence>
<dbReference type="Gene3D" id="1.10.30.50">
    <property type="match status" value="1"/>
</dbReference>
<dbReference type="Proteomes" id="UP001518680">
    <property type="component" value="Unassembled WGS sequence"/>
</dbReference>
<proteinExistence type="predicted"/>
<dbReference type="RefSeq" id="WP_121927226.1">
    <property type="nucleotide sequence ID" value="NZ_CP068291.1"/>
</dbReference>
<dbReference type="CDD" id="cd00085">
    <property type="entry name" value="HNHc"/>
    <property type="match status" value="1"/>
</dbReference>
<organism evidence="4 5">
    <name type="scientific">Corynebacterium macginleyi</name>
    <dbReference type="NCBI Taxonomy" id="38290"/>
    <lineage>
        <taxon>Bacteria</taxon>
        <taxon>Bacillati</taxon>
        <taxon>Actinomycetota</taxon>
        <taxon>Actinomycetes</taxon>
        <taxon>Mycobacteriales</taxon>
        <taxon>Corynebacteriaceae</taxon>
        <taxon>Corynebacterium</taxon>
    </lineage>
</organism>
<dbReference type="OrthoDB" id="4412276at2"/>
<dbReference type="SMART" id="SM00507">
    <property type="entry name" value="HNHc"/>
    <property type="match status" value="1"/>
</dbReference>
<comment type="caution">
    <text evidence="4">The sequence shown here is derived from an EMBL/GenBank/DDBJ whole genome shotgun (WGS) entry which is preliminary data.</text>
</comment>
<dbReference type="Proteomes" id="UP000270649">
    <property type="component" value="Unassembled WGS sequence"/>
</dbReference>